<dbReference type="InterPro" id="IPR037069">
    <property type="entry name" value="AcylCoA_DH/ox_N_sf"/>
</dbReference>
<dbReference type="SUPFAM" id="SSF47203">
    <property type="entry name" value="Acyl-CoA dehydrogenase C-terminal domain-like"/>
    <property type="match status" value="1"/>
</dbReference>
<dbReference type="InterPro" id="IPR025878">
    <property type="entry name" value="Acyl-CoA_dh-like_C_dom"/>
</dbReference>
<feature type="domain" description="Acetyl-CoA dehydrogenase-like C-terminal" evidence="9">
    <location>
        <begin position="471"/>
        <end position="592"/>
    </location>
</feature>
<dbReference type="Gene3D" id="1.10.540.10">
    <property type="entry name" value="Acyl-CoA dehydrogenase/oxidase, N-terminal domain"/>
    <property type="match status" value="1"/>
</dbReference>
<evidence type="ECO:0000259" key="7">
    <source>
        <dbReference type="Pfam" id="PF02770"/>
    </source>
</evidence>
<evidence type="ECO:0000256" key="5">
    <source>
        <dbReference type="RuleBase" id="RU362125"/>
    </source>
</evidence>
<dbReference type="Gene3D" id="1.20.140.10">
    <property type="entry name" value="Butyryl-CoA Dehydrogenase, subunit A, domain 3"/>
    <property type="match status" value="1"/>
</dbReference>
<evidence type="ECO:0000259" key="6">
    <source>
        <dbReference type="Pfam" id="PF00441"/>
    </source>
</evidence>
<gene>
    <name evidence="10" type="ORF">BTO18_10605</name>
</gene>
<reference evidence="10 11" key="1">
    <citation type="submission" date="2016-12" db="EMBL/GenBank/DDBJ databases">
        <title>Trade-off between light-utilization and light-protection in marine flavobacteria.</title>
        <authorList>
            <person name="Kumagai Y."/>
            <person name="Yoshizawa S."/>
            <person name="Kogure K."/>
            <person name="Iwasaki W."/>
        </authorList>
    </citation>
    <scope>NUCLEOTIDE SEQUENCE [LARGE SCALE GENOMIC DNA]</scope>
    <source>
        <strain evidence="10 11">NBRC 108759</strain>
    </source>
</reference>
<dbReference type="SUPFAM" id="SSF56645">
    <property type="entry name" value="Acyl-CoA dehydrogenase NM domain-like"/>
    <property type="match status" value="1"/>
</dbReference>
<feature type="domain" description="Acyl-CoA dehydrogenase/oxidase N-terminal" evidence="8">
    <location>
        <begin position="38"/>
        <end position="156"/>
    </location>
</feature>
<organism evidence="10 11">
    <name type="scientific">Polaribacter porphyrae</name>
    <dbReference type="NCBI Taxonomy" id="1137780"/>
    <lineage>
        <taxon>Bacteria</taxon>
        <taxon>Pseudomonadati</taxon>
        <taxon>Bacteroidota</taxon>
        <taxon>Flavobacteriia</taxon>
        <taxon>Flavobacteriales</taxon>
        <taxon>Flavobacteriaceae</taxon>
    </lineage>
</organism>
<name>A0A2S7WPU0_9FLAO</name>
<dbReference type="PANTHER" id="PTHR42803:SF3">
    <property type="entry name" value="ACYL-COA DEHYDROGENASE-RELATED"/>
    <property type="match status" value="1"/>
</dbReference>
<keyword evidence="3 5" id="KW-0285">Flavoprotein</keyword>
<dbReference type="InterPro" id="IPR046373">
    <property type="entry name" value="Acyl-CoA_Oxase/DH_mid-dom_sf"/>
</dbReference>
<proteinExistence type="inferred from homology"/>
<dbReference type="OrthoDB" id="9764422at2"/>
<dbReference type="InterPro" id="IPR036250">
    <property type="entry name" value="AcylCo_DH-like_C"/>
</dbReference>
<dbReference type="InterPro" id="IPR052166">
    <property type="entry name" value="Diverse_Acyl-CoA_DH"/>
</dbReference>
<evidence type="ECO:0000313" key="10">
    <source>
        <dbReference type="EMBL" id="PQJ79594.1"/>
    </source>
</evidence>
<comment type="caution">
    <text evidence="10">The sequence shown here is derived from an EMBL/GenBank/DDBJ whole genome shotgun (WGS) entry which is preliminary data.</text>
</comment>
<dbReference type="AlphaFoldDB" id="A0A2S7WPU0"/>
<dbReference type="PANTHER" id="PTHR42803">
    <property type="entry name" value="ACYL-COA DEHYDROGENASE"/>
    <property type="match status" value="1"/>
</dbReference>
<keyword evidence="11" id="KW-1185">Reference proteome</keyword>
<dbReference type="Pfam" id="PF12806">
    <property type="entry name" value="Acyl-CoA_dh_C"/>
    <property type="match status" value="1"/>
</dbReference>
<dbReference type="EMBL" id="MSCN01000001">
    <property type="protein sequence ID" value="PQJ79594.1"/>
    <property type="molecule type" value="Genomic_DNA"/>
</dbReference>
<evidence type="ECO:0000256" key="2">
    <source>
        <dbReference type="ARBA" id="ARBA00009347"/>
    </source>
</evidence>
<accession>A0A2S7WPU0</accession>
<dbReference type="Proteomes" id="UP000238882">
    <property type="component" value="Unassembled WGS sequence"/>
</dbReference>
<dbReference type="Pfam" id="PF00441">
    <property type="entry name" value="Acyl-CoA_dh_1"/>
    <property type="match status" value="1"/>
</dbReference>
<dbReference type="Pfam" id="PF02771">
    <property type="entry name" value="Acyl-CoA_dh_N"/>
    <property type="match status" value="1"/>
</dbReference>
<keyword evidence="4 5" id="KW-0274">FAD</keyword>
<sequence length="604" mass="67636">MSKKYVDLETLKYILYDIHKLEDLLTRERFQDHDMESLNLFIDSVKEFSDRELYPYFQEMDATPAYHKDGTVIVHEQVYKVMLQSGELGIIAAAFDYEDGGLQIPFSALQAAVYIMDAANNHLPGYPSLTQGAAELITEFGSQVLKDTYVSKMLSGVWGGTMCLTEPQAGSSLSDIVTRATPTANDFYKITGQKIFISGGDNQFSENIIHLVLARIEGAPKGTKGISLFVVPKNRPKEDGSLEYNDVMTVADFQKMGQRGYCTTHLGFGDKDDCRGWLVGEEHKGLAQMFLMMNGARIAVGRGAAAIAMAAYRTSLQYANERPQGRKLSADGKKNPSEKQSLIIEHPDVRRMLLLQKAIVEGSLSLVMLASKYQDIVATATSKEEKEKYHLLLEMIIPIVKTYPSEAGAESVDNGLQVLGGYGFCTDFTLQQYYRDIRISALYEGTTGIQSQDLLGRKVTMHNGKGLELLATEIMQTIMVASKDDELKGYAAILGDKLKLSQKVIGKLMPFAMKGNYERYLSDANLFMEYMSIVVLGWLWLEMAVDAKKEVGNADRKYSETFYESKIHTMKFYFKYEVPKTNSLAESLMSDEVVTIKNDKEYII</sequence>
<dbReference type="GO" id="GO:0016627">
    <property type="term" value="F:oxidoreductase activity, acting on the CH-CH group of donors"/>
    <property type="evidence" value="ECO:0007669"/>
    <property type="project" value="InterPro"/>
</dbReference>
<protein>
    <submittedName>
        <fullName evidence="10">Acyl-CoA dehydrogenase</fullName>
    </submittedName>
</protein>
<evidence type="ECO:0000313" key="11">
    <source>
        <dbReference type="Proteomes" id="UP000238882"/>
    </source>
</evidence>
<keyword evidence="5" id="KW-0560">Oxidoreductase</keyword>
<comment type="cofactor">
    <cofactor evidence="1 5">
        <name>FAD</name>
        <dbReference type="ChEBI" id="CHEBI:57692"/>
    </cofactor>
</comment>
<dbReference type="Gene3D" id="2.40.110.10">
    <property type="entry name" value="Butyryl-CoA Dehydrogenase, subunit A, domain 2"/>
    <property type="match status" value="1"/>
</dbReference>
<comment type="similarity">
    <text evidence="2 5">Belongs to the acyl-CoA dehydrogenase family.</text>
</comment>
<evidence type="ECO:0000259" key="9">
    <source>
        <dbReference type="Pfam" id="PF12806"/>
    </source>
</evidence>
<dbReference type="InterPro" id="IPR009100">
    <property type="entry name" value="AcylCoA_DH/oxidase_NM_dom_sf"/>
</dbReference>
<evidence type="ECO:0000256" key="1">
    <source>
        <dbReference type="ARBA" id="ARBA00001974"/>
    </source>
</evidence>
<evidence type="ECO:0000259" key="8">
    <source>
        <dbReference type="Pfam" id="PF02771"/>
    </source>
</evidence>
<dbReference type="GO" id="GO:0050660">
    <property type="term" value="F:flavin adenine dinucleotide binding"/>
    <property type="evidence" value="ECO:0007669"/>
    <property type="project" value="InterPro"/>
</dbReference>
<evidence type="ECO:0000256" key="4">
    <source>
        <dbReference type="ARBA" id="ARBA00022827"/>
    </source>
</evidence>
<feature type="domain" description="Acyl-CoA oxidase/dehydrogenase middle" evidence="7">
    <location>
        <begin position="162"/>
        <end position="268"/>
    </location>
</feature>
<dbReference type="InterPro" id="IPR013786">
    <property type="entry name" value="AcylCoA_DH/ox_N"/>
</dbReference>
<dbReference type="InterPro" id="IPR006091">
    <property type="entry name" value="Acyl-CoA_Oxase/DH_mid-dom"/>
</dbReference>
<dbReference type="Pfam" id="PF02770">
    <property type="entry name" value="Acyl-CoA_dh_M"/>
    <property type="match status" value="1"/>
</dbReference>
<dbReference type="InterPro" id="IPR009075">
    <property type="entry name" value="AcylCo_DH/oxidase_C"/>
</dbReference>
<evidence type="ECO:0000256" key="3">
    <source>
        <dbReference type="ARBA" id="ARBA00022630"/>
    </source>
</evidence>
<dbReference type="RefSeq" id="WP_105016188.1">
    <property type="nucleotide sequence ID" value="NZ_MSCN01000001.1"/>
</dbReference>
<feature type="domain" description="Acyl-CoA dehydrogenase/oxidase C-terminal" evidence="6">
    <location>
        <begin position="284"/>
        <end position="452"/>
    </location>
</feature>